<evidence type="ECO:0000256" key="4">
    <source>
        <dbReference type="ARBA" id="ARBA00023125"/>
    </source>
</evidence>
<dbReference type="Pfam" id="PF00376">
    <property type="entry name" value="MerR"/>
    <property type="match status" value="1"/>
</dbReference>
<dbReference type="InterPro" id="IPR011789">
    <property type="entry name" value="CueR"/>
</dbReference>
<dbReference type="InterPro" id="IPR000551">
    <property type="entry name" value="MerR-type_HTH_dom"/>
</dbReference>
<name>L0KF64_MESAW</name>
<dbReference type="AlphaFoldDB" id="L0KF64"/>
<dbReference type="InterPro" id="IPR015358">
    <property type="entry name" value="Tscrpt_reg_MerR_DNA-bd"/>
</dbReference>
<dbReference type="PANTHER" id="PTHR30204:SF94">
    <property type="entry name" value="HEAVY METAL-DEPENDENT TRANSCRIPTIONAL REGULATOR HI_0293-RELATED"/>
    <property type="match status" value="1"/>
</dbReference>
<keyword evidence="9" id="KW-1185">Reference proteome</keyword>
<accession>L0KF64</accession>
<dbReference type="CDD" id="cd01108">
    <property type="entry name" value="HTH_CueR"/>
    <property type="match status" value="1"/>
</dbReference>
<organism evidence="8 9">
    <name type="scientific">Mesorhizobium australicum (strain HAMBI 3006 / LMG 24608 / WSM2073)</name>
    <dbReference type="NCBI Taxonomy" id="754035"/>
    <lineage>
        <taxon>Bacteria</taxon>
        <taxon>Pseudomonadati</taxon>
        <taxon>Pseudomonadota</taxon>
        <taxon>Alphaproteobacteria</taxon>
        <taxon>Hyphomicrobiales</taxon>
        <taxon>Phyllobacteriaceae</taxon>
        <taxon>Mesorhizobium</taxon>
    </lineage>
</organism>
<dbReference type="GO" id="GO:0005737">
    <property type="term" value="C:cytoplasm"/>
    <property type="evidence" value="ECO:0007669"/>
    <property type="project" value="UniProtKB-SubCell"/>
</dbReference>
<dbReference type="Proteomes" id="UP000010998">
    <property type="component" value="Chromosome"/>
</dbReference>
<evidence type="ECO:0000259" key="7">
    <source>
        <dbReference type="PROSITE" id="PS50937"/>
    </source>
</evidence>
<keyword evidence="4" id="KW-0238">DNA-binding</keyword>
<dbReference type="GO" id="GO:0045893">
    <property type="term" value="P:positive regulation of DNA-templated transcription"/>
    <property type="evidence" value="ECO:0007669"/>
    <property type="project" value="InterPro"/>
</dbReference>
<sequence>MNVGDAAHRSGLPAKTIRYYEEIGLIAPARAANGYRDYSGDDIHRLAFLRRARNLGFSIDDCRQLMALYKDRGRASHDVRAIAAAHVTAIEEKVRELQSMRSTLQKLVHACHGDERPDCPILDDMAGAALAGGKPNRGSDRPPVEEGGLGEGGVSRLATRS</sequence>
<evidence type="ECO:0000313" key="9">
    <source>
        <dbReference type="Proteomes" id="UP000010998"/>
    </source>
</evidence>
<dbReference type="GO" id="GO:0003700">
    <property type="term" value="F:DNA-binding transcription factor activity"/>
    <property type="evidence" value="ECO:0007669"/>
    <property type="project" value="InterPro"/>
</dbReference>
<dbReference type="RefSeq" id="WP_015314177.1">
    <property type="nucleotide sequence ID" value="NC_019973.1"/>
</dbReference>
<dbReference type="GO" id="GO:0003677">
    <property type="term" value="F:DNA binding"/>
    <property type="evidence" value="ECO:0007669"/>
    <property type="project" value="UniProtKB-KW"/>
</dbReference>
<dbReference type="PRINTS" id="PR00040">
    <property type="entry name" value="HTHMERR"/>
</dbReference>
<dbReference type="Gene3D" id="1.10.1660.10">
    <property type="match status" value="1"/>
</dbReference>
<proteinExistence type="predicted"/>
<dbReference type="PROSITE" id="PS50937">
    <property type="entry name" value="HTH_MERR_2"/>
    <property type="match status" value="1"/>
</dbReference>
<dbReference type="GeneID" id="90987743"/>
<reference evidence="9" key="1">
    <citation type="submission" date="2012-02" db="EMBL/GenBank/DDBJ databases">
        <title>Complete sequence of Mesorhizobium australicum WSM2073.</title>
        <authorList>
            <person name="Lucas S."/>
            <person name="Han J."/>
            <person name="Lapidus A."/>
            <person name="Cheng J.-F."/>
            <person name="Goodwin L."/>
            <person name="Pitluck S."/>
            <person name="Peters L."/>
            <person name="Gu W."/>
            <person name="Detter J.C."/>
            <person name="Han C."/>
            <person name="Tapia R."/>
            <person name="Land M."/>
            <person name="Hauser L."/>
            <person name="Kyrpides N."/>
            <person name="Ivanova N."/>
            <person name="Pagani I."/>
            <person name="Reeve W.G."/>
            <person name="Howieson J.G."/>
            <person name="Tiwari R.P."/>
            <person name="O'Hara G.W."/>
            <person name="Atkins C.A."/>
            <person name="Ronson C.W."/>
            <person name="Nandasena K.G."/>
            <person name="Woyke T."/>
        </authorList>
    </citation>
    <scope>NUCLEOTIDE SEQUENCE [LARGE SCALE GENOMIC DNA]</scope>
    <source>
        <strain evidence="9">LMG 24608 / HAMBI 3006 / WSM2073</strain>
    </source>
</reference>
<evidence type="ECO:0000256" key="2">
    <source>
        <dbReference type="ARBA" id="ARBA00022490"/>
    </source>
</evidence>
<dbReference type="InterPro" id="IPR047057">
    <property type="entry name" value="MerR_fam"/>
</dbReference>
<dbReference type="SUPFAM" id="SSF46955">
    <property type="entry name" value="Putative DNA-binding domain"/>
    <property type="match status" value="1"/>
</dbReference>
<dbReference type="SMART" id="SM00422">
    <property type="entry name" value="HTH_MERR"/>
    <property type="match status" value="1"/>
</dbReference>
<gene>
    <name evidence="8" type="ordered locus">Mesau_00198</name>
</gene>
<evidence type="ECO:0000256" key="3">
    <source>
        <dbReference type="ARBA" id="ARBA00023015"/>
    </source>
</evidence>
<evidence type="ECO:0000256" key="1">
    <source>
        <dbReference type="ARBA" id="ARBA00004496"/>
    </source>
</evidence>
<keyword evidence="2" id="KW-0963">Cytoplasm</keyword>
<dbReference type="KEGG" id="mam:Mesau_00198"/>
<dbReference type="GO" id="GO:0005507">
    <property type="term" value="F:copper ion binding"/>
    <property type="evidence" value="ECO:0007669"/>
    <property type="project" value="InterPro"/>
</dbReference>
<dbReference type="HOGENOM" id="CLU_060077_2_0_5"/>
<dbReference type="STRING" id="754035.Mesau_00198"/>
<dbReference type="InterPro" id="IPR009061">
    <property type="entry name" value="DNA-bd_dom_put_sf"/>
</dbReference>
<evidence type="ECO:0000256" key="5">
    <source>
        <dbReference type="ARBA" id="ARBA00023163"/>
    </source>
</evidence>
<dbReference type="NCBIfam" id="TIGR02044">
    <property type="entry name" value="CueR"/>
    <property type="match status" value="1"/>
</dbReference>
<protein>
    <submittedName>
        <fullName evidence="8">Cu(I)-responsive transcriptional regulator</fullName>
    </submittedName>
</protein>
<dbReference type="Pfam" id="PF09278">
    <property type="entry name" value="MerR-DNA-bind"/>
    <property type="match status" value="1"/>
</dbReference>
<evidence type="ECO:0000256" key="6">
    <source>
        <dbReference type="SAM" id="MobiDB-lite"/>
    </source>
</evidence>
<dbReference type="PANTHER" id="PTHR30204">
    <property type="entry name" value="REDOX-CYCLING DRUG-SENSING TRANSCRIPTIONAL ACTIVATOR SOXR"/>
    <property type="match status" value="1"/>
</dbReference>
<feature type="region of interest" description="Disordered" evidence="6">
    <location>
        <begin position="130"/>
        <end position="161"/>
    </location>
</feature>
<dbReference type="EMBL" id="CP003358">
    <property type="protein sequence ID" value="AGB42698.1"/>
    <property type="molecule type" value="Genomic_DNA"/>
</dbReference>
<feature type="domain" description="HTH merR-type" evidence="7">
    <location>
        <begin position="1"/>
        <end position="68"/>
    </location>
</feature>
<keyword evidence="5" id="KW-0804">Transcription</keyword>
<comment type="subcellular location">
    <subcellularLocation>
        <location evidence="1">Cytoplasm</location>
    </subcellularLocation>
</comment>
<evidence type="ECO:0000313" key="8">
    <source>
        <dbReference type="EMBL" id="AGB42698.1"/>
    </source>
</evidence>
<keyword evidence="3" id="KW-0805">Transcription regulation</keyword>
<dbReference type="eggNOG" id="COG0789">
    <property type="taxonomic scope" value="Bacteria"/>
</dbReference>